<dbReference type="OrthoDB" id="2373640at2"/>
<dbReference type="Proteomes" id="UP000266340">
    <property type="component" value="Unassembled WGS sequence"/>
</dbReference>
<accession>A0A398D2V1</accession>
<proteinExistence type="predicted"/>
<dbReference type="EMBL" id="QXJM01000006">
    <property type="protein sequence ID" value="RIE05414.1"/>
    <property type="molecule type" value="Genomic_DNA"/>
</dbReference>
<sequence length="80" mass="9047">MFDKQSKAVFAYSSEIVTALTRLIEQGQAAGELLREIRGYRLVVLLIRQGLGMINHDADDNLVREFVDRGCRIIGLLRRG</sequence>
<dbReference type="AlphaFoldDB" id="A0A398D2V1"/>
<gene>
    <name evidence="1" type="ORF">D3H35_00565</name>
</gene>
<reference evidence="1 2" key="1">
    <citation type="submission" date="2018-09" db="EMBL/GenBank/DDBJ databases">
        <title>Cohnella cavernae sp. nov., isolated from a karst cave.</title>
        <authorList>
            <person name="Zhu H."/>
        </authorList>
    </citation>
    <scope>NUCLEOTIDE SEQUENCE [LARGE SCALE GENOMIC DNA]</scope>
    <source>
        <strain evidence="1 2">K2E09-144</strain>
    </source>
</reference>
<name>A0A398D2V1_9BACL</name>
<organism evidence="1 2">
    <name type="scientific">Cohnella faecalis</name>
    <dbReference type="NCBI Taxonomy" id="2315694"/>
    <lineage>
        <taxon>Bacteria</taxon>
        <taxon>Bacillati</taxon>
        <taxon>Bacillota</taxon>
        <taxon>Bacilli</taxon>
        <taxon>Bacillales</taxon>
        <taxon>Paenibacillaceae</taxon>
        <taxon>Cohnella</taxon>
    </lineage>
</organism>
<evidence type="ECO:0000313" key="2">
    <source>
        <dbReference type="Proteomes" id="UP000266340"/>
    </source>
</evidence>
<keyword evidence="2" id="KW-1185">Reference proteome</keyword>
<protein>
    <submittedName>
        <fullName evidence="1">Uncharacterized protein</fullName>
    </submittedName>
</protein>
<comment type="caution">
    <text evidence="1">The sequence shown here is derived from an EMBL/GenBank/DDBJ whole genome shotgun (WGS) entry which is preliminary data.</text>
</comment>
<dbReference type="RefSeq" id="WP_119147321.1">
    <property type="nucleotide sequence ID" value="NZ_QXJM01000006.1"/>
</dbReference>
<evidence type="ECO:0000313" key="1">
    <source>
        <dbReference type="EMBL" id="RIE05414.1"/>
    </source>
</evidence>